<keyword evidence="5 7" id="KW-0456">Lyase</keyword>
<dbReference type="PANTHER" id="PTHR30518:SF2">
    <property type="entry name" value="ENDOLYTIC MUREIN TRANSGLYCOSYLASE"/>
    <property type="match status" value="1"/>
</dbReference>
<comment type="catalytic activity">
    <reaction evidence="7">
        <text>a peptidoglycan chain = a peptidoglycan chain with N-acetyl-1,6-anhydromuramyl-[peptide] at the reducing end + a peptidoglycan chain with N-acetylglucosamine at the non-reducing end.</text>
        <dbReference type="EC" id="4.2.2.29"/>
    </reaction>
</comment>
<comment type="caution">
    <text evidence="8">The sequence shown here is derived from an EMBL/GenBank/DDBJ whole genome shotgun (WGS) entry which is preliminary data.</text>
</comment>
<name>A0A1F4VYZ2_UNCKA</name>
<dbReference type="EC" id="4.2.2.29" evidence="7"/>
<dbReference type="HAMAP" id="MF_02065">
    <property type="entry name" value="MltG"/>
    <property type="match status" value="1"/>
</dbReference>
<evidence type="ECO:0000256" key="1">
    <source>
        <dbReference type="ARBA" id="ARBA00022475"/>
    </source>
</evidence>
<accession>A0A1F4VYZ2</accession>
<comment type="similarity">
    <text evidence="7">Belongs to the transglycosylase MltG family.</text>
</comment>
<dbReference type="InterPro" id="IPR003770">
    <property type="entry name" value="MLTG-like"/>
</dbReference>
<protein>
    <recommendedName>
        <fullName evidence="7">Endolytic murein transglycosylase</fullName>
        <ecNumber evidence="7">4.2.2.29</ecNumber>
    </recommendedName>
    <alternativeName>
        <fullName evidence="7">Peptidoglycan lytic transglycosylase</fullName>
    </alternativeName>
    <alternativeName>
        <fullName evidence="7">Peptidoglycan polymerization terminase</fullName>
    </alternativeName>
</protein>
<evidence type="ECO:0000256" key="6">
    <source>
        <dbReference type="ARBA" id="ARBA00023316"/>
    </source>
</evidence>
<dbReference type="GO" id="GO:0008932">
    <property type="term" value="F:lytic endotransglycosylase activity"/>
    <property type="evidence" value="ECO:0007669"/>
    <property type="project" value="UniProtKB-UniRule"/>
</dbReference>
<evidence type="ECO:0000256" key="5">
    <source>
        <dbReference type="ARBA" id="ARBA00023239"/>
    </source>
</evidence>
<organism evidence="8 9">
    <name type="scientific">candidate division WWE3 bacterium RIFCSPLOWO2_01_FULL_53_14</name>
    <dbReference type="NCBI Taxonomy" id="1802628"/>
    <lineage>
        <taxon>Bacteria</taxon>
        <taxon>Katanobacteria</taxon>
    </lineage>
</organism>
<reference evidence="8 9" key="1">
    <citation type="journal article" date="2016" name="Nat. Commun.">
        <title>Thousands of microbial genomes shed light on interconnected biogeochemical processes in an aquifer system.</title>
        <authorList>
            <person name="Anantharaman K."/>
            <person name="Brown C.T."/>
            <person name="Hug L.A."/>
            <person name="Sharon I."/>
            <person name="Castelle C.J."/>
            <person name="Probst A.J."/>
            <person name="Thomas B.C."/>
            <person name="Singh A."/>
            <person name="Wilkins M.J."/>
            <person name="Karaoz U."/>
            <person name="Brodie E.L."/>
            <person name="Williams K.H."/>
            <person name="Hubbard S.S."/>
            <person name="Banfield J.F."/>
        </authorList>
    </citation>
    <scope>NUCLEOTIDE SEQUENCE [LARGE SCALE GENOMIC DNA]</scope>
</reference>
<feature type="site" description="Important for catalytic activity" evidence="7">
    <location>
        <position position="204"/>
    </location>
</feature>
<keyword evidence="1 7" id="KW-1003">Cell membrane</keyword>
<dbReference type="Proteomes" id="UP000176967">
    <property type="component" value="Unassembled WGS sequence"/>
</dbReference>
<sequence length="325" mass="36783">MRLKLILILLGLLLLALGAGAFITWELNRPIADSGKVEFLVSSGESVQEIGKKLQDAGVMNSLFFVSYVRFKNLTSQIQAGKYVIPLTLTPIQVVELLQHGTFDVRLTFLDGWRKEEYLRYALANLAVDDEAFSAQFLVETKNLEGYLFPDTYMVPIDIDVQNLVALLNRTFENKYSENIEPLQPKSGLTKEQIVILASLLERESVGGAEELETIAGILIKRLKSGWYLGVDATVQYALGYQEETRLWWKKTILAVDLQIDSPYNTYTRLGLPPAPIANPGLETLLAVVNYHRTTPYWYYLHCKDGQIRYAKNSEEHNSNRACLE</sequence>
<evidence type="ECO:0000256" key="7">
    <source>
        <dbReference type="HAMAP-Rule" id="MF_02065"/>
    </source>
</evidence>
<dbReference type="PANTHER" id="PTHR30518">
    <property type="entry name" value="ENDOLYTIC MUREIN TRANSGLYCOSYLASE"/>
    <property type="match status" value="1"/>
</dbReference>
<evidence type="ECO:0000313" key="8">
    <source>
        <dbReference type="EMBL" id="OGC62396.1"/>
    </source>
</evidence>
<keyword evidence="3 7" id="KW-1133">Transmembrane helix</keyword>
<comment type="function">
    <text evidence="7">Functions as a peptidoglycan terminase that cleaves nascent peptidoglycan strands endolytically to terminate their elongation.</text>
</comment>
<dbReference type="NCBIfam" id="TIGR00247">
    <property type="entry name" value="endolytic transglycosylase MltG"/>
    <property type="match status" value="1"/>
</dbReference>
<evidence type="ECO:0000313" key="9">
    <source>
        <dbReference type="Proteomes" id="UP000176967"/>
    </source>
</evidence>
<evidence type="ECO:0000256" key="3">
    <source>
        <dbReference type="ARBA" id="ARBA00022989"/>
    </source>
</evidence>
<keyword evidence="2 7" id="KW-0812">Transmembrane</keyword>
<evidence type="ECO:0000256" key="2">
    <source>
        <dbReference type="ARBA" id="ARBA00022692"/>
    </source>
</evidence>
<gene>
    <name evidence="7" type="primary">mltG</name>
    <name evidence="8" type="ORF">A2890_01305</name>
</gene>
<keyword evidence="4 7" id="KW-0472">Membrane</keyword>
<proteinExistence type="inferred from homology"/>
<dbReference type="Pfam" id="PF02618">
    <property type="entry name" value="YceG"/>
    <property type="match status" value="1"/>
</dbReference>
<dbReference type="GO" id="GO:0009252">
    <property type="term" value="P:peptidoglycan biosynthetic process"/>
    <property type="evidence" value="ECO:0007669"/>
    <property type="project" value="UniProtKB-UniRule"/>
</dbReference>
<dbReference type="EMBL" id="MEVL01000010">
    <property type="protein sequence ID" value="OGC62396.1"/>
    <property type="molecule type" value="Genomic_DNA"/>
</dbReference>
<dbReference type="STRING" id="1802628.A2890_01305"/>
<dbReference type="GO" id="GO:0005886">
    <property type="term" value="C:plasma membrane"/>
    <property type="evidence" value="ECO:0007669"/>
    <property type="project" value="UniProtKB-UniRule"/>
</dbReference>
<dbReference type="AlphaFoldDB" id="A0A1F4VYZ2"/>
<keyword evidence="6 7" id="KW-0961">Cell wall biogenesis/degradation</keyword>
<dbReference type="Gene3D" id="3.30.1490.480">
    <property type="entry name" value="Endolytic murein transglycosylase"/>
    <property type="match status" value="1"/>
</dbReference>
<evidence type="ECO:0000256" key="4">
    <source>
        <dbReference type="ARBA" id="ARBA00023136"/>
    </source>
</evidence>
<dbReference type="GO" id="GO:0071555">
    <property type="term" value="P:cell wall organization"/>
    <property type="evidence" value="ECO:0007669"/>
    <property type="project" value="UniProtKB-KW"/>
</dbReference>